<keyword evidence="5" id="KW-1185">Reference proteome</keyword>
<dbReference type="EMBL" id="JAIOUQ010000004">
    <property type="protein sequence ID" value="MBZ2165385.1"/>
    <property type="molecule type" value="Genomic_DNA"/>
</dbReference>
<feature type="active site" description="Nucleophile" evidence="2">
    <location>
        <position position="93"/>
    </location>
</feature>
<dbReference type="PANTHER" id="PTHR21343:SF9">
    <property type="entry name" value="LIPID II ISOGLUTAMINYL SYNTHASE (GLUTAMINE-HYDROLYZING) SUBUNIT GATD"/>
    <property type="match status" value="1"/>
</dbReference>
<dbReference type="InterPro" id="IPR043702">
    <property type="entry name" value="Lipid_II_synth_GatD"/>
</dbReference>
<proteinExistence type="inferred from homology"/>
<evidence type="ECO:0000313" key="5">
    <source>
        <dbReference type="Proteomes" id="UP000825933"/>
    </source>
</evidence>
<comment type="catalytic activity">
    <reaction evidence="2">
        <text>beta-D-GlcNAc-(1-&gt;4)-Mur2Ac(oyl-L-Ala-gamma-D-Glu-L-Lys-D-Ala-D-Ala)-di-trans,octa-cis-undecaprenyl diphosphate + L-glutamine + ATP + H2O = beta-D-GlcNAc-(1-&gt;4)-Mur2Ac(oyl-L-Ala-D-isoglutaminyl-L-Lys-D-Ala-D-Ala)-di-trans,octa-cis-undecaprenyl diphosphate + L-glutamate + ADP + phosphate + H(+)</text>
        <dbReference type="Rhea" id="RHEA:57928"/>
        <dbReference type="ChEBI" id="CHEBI:15377"/>
        <dbReference type="ChEBI" id="CHEBI:15378"/>
        <dbReference type="ChEBI" id="CHEBI:29985"/>
        <dbReference type="ChEBI" id="CHEBI:30616"/>
        <dbReference type="ChEBI" id="CHEBI:43474"/>
        <dbReference type="ChEBI" id="CHEBI:58359"/>
        <dbReference type="ChEBI" id="CHEBI:60033"/>
        <dbReference type="ChEBI" id="CHEBI:62233"/>
        <dbReference type="ChEBI" id="CHEBI:456216"/>
        <dbReference type="EC" id="6.3.5.13"/>
    </reaction>
</comment>
<keyword evidence="2" id="KW-0436">Ligase</keyword>
<dbReference type="Pfam" id="PF07685">
    <property type="entry name" value="GATase_3"/>
    <property type="match status" value="1"/>
</dbReference>
<dbReference type="GO" id="GO:0004359">
    <property type="term" value="F:glutaminase activity"/>
    <property type="evidence" value="ECO:0007669"/>
    <property type="project" value="UniProtKB-UniRule"/>
</dbReference>
<dbReference type="CDD" id="cd01750">
    <property type="entry name" value="GATase1_CobQ"/>
    <property type="match status" value="1"/>
</dbReference>
<dbReference type="GO" id="GO:0008360">
    <property type="term" value="P:regulation of cell shape"/>
    <property type="evidence" value="ECO:0007669"/>
    <property type="project" value="UniProtKB-KW"/>
</dbReference>
<dbReference type="EC" id="3.5.1.2" evidence="2"/>
<name>A0A8T5V111_9EURY</name>
<dbReference type="RefSeq" id="WP_223791016.1">
    <property type="nucleotide sequence ID" value="NZ_JAIOUQ010000004.1"/>
</dbReference>
<sequence>MELNIFHMYPDLLNLYGDIGNVTCLKKRCEWRGIKINIVDFSLGNEADINGADILFMGGGSDRGQNIVYSHFLKYKNDVSNAIEDGSVFLAICGGYQLLGESYIDANGMKIPGLGVFDYTTESEVERLIGNIIIKNKLGLNPQTIVGFENHGGRTYHDYNALGSVVVGNGNNGKDELEGMIYKNCIGTYLHGPLLPKNPHLADHIILTALKRKYDIKILDVINDDLEYAAHEKVLELYSNGKV</sequence>
<dbReference type="Proteomes" id="UP000825933">
    <property type="component" value="Unassembled WGS sequence"/>
</dbReference>
<evidence type="ECO:0000259" key="3">
    <source>
        <dbReference type="Pfam" id="PF07685"/>
    </source>
</evidence>
<comment type="pathway">
    <text evidence="2">Cell wall biogenesis; peptidoglycan biosynthesis.</text>
</comment>
<gene>
    <name evidence="2" type="primary">gatD</name>
    <name evidence="4" type="ORF">K8N75_04955</name>
</gene>
<dbReference type="Gene3D" id="3.40.50.880">
    <property type="match status" value="1"/>
</dbReference>
<dbReference type="GO" id="GO:0071555">
    <property type="term" value="P:cell wall organization"/>
    <property type="evidence" value="ECO:0007669"/>
    <property type="project" value="UniProtKB-KW"/>
</dbReference>
<feature type="domain" description="CobB/CobQ-like glutamine amidotransferase" evidence="3">
    <location>
        <begin position="4"/>
        <end position="198"/>
    </location>
</feature>
<dbReference type="EC" id="6.3.5.13" evidence="2"/>
<feature type="active site" evidence="2">
    <location>
        <position position="191"/>
    </location>
</feature>
<organism evidence="4 5">
    <name type="scientific">Methanobacterium spitsbergense</name>
    <dbReference type="NCBI Taxonomy" id="2874285"/>
    <lineage>
        <taxon>Archaea</taxon>
        <taxon>Methanobacteriati</taxon>
        <taxon>Methanobacteriota</taxon>
        <taxon>Methanomada group</taxon>
        <taxon>Methanobacteria</taxon>
        <taxon>Methanobacteriales</taxon>
        <taxon>Methanobacteriaceae</taxon>
        <taxon>Methanobacterium</taxon>
    </lineage>
</organism>
<dbReference type="PROSITE" id="PS51274">
    <property type="entry name" value="GATASE_COBBQ"/>
    <property type="match status" value="1"/>
</dbReference>
<comment type="subunit">
    <text evidence="2">Forms a heterodimer with MurT.</text>
</comment>
<comment type="caution">
    <text evidence="4">The sequence shown here is derived from an EMBL/GenBank/DDBJ whole genome shotgun (WGS) entry which is preliminary data.</text>
</comment>
<protein>
    <recommendedName>
        <fullName evidence="2">Lipid II isoglutaminyl synthase (glutamine-hydrolyzing) subunit GatD</fullName>
        <ecNumber evidence="2">6.3.5.13</ecNumber>
    </recommendedName>
    <alternativeName>
        <fullName evidence="2">Lipid II isoglutaminyl synthase glutaminase subunit</fullName>
        <ecNumber evidence="2">3.5.1.2</ecNumber>
    </alternativeName>
</protein>
<accession>A0A8T5V111</accession>
<dbReference type="InterPro" id="IPR029062">
    <property type="entry name" value="Class_I_gatase-like"/>
</dbReference>
<dbReference type="AlphaFoldDB" id="A0A8T5V111"/>
<keyword evidence="2" id="KW-0573">Peptidoglycan synthesis</keyword>
<reference evidence="5" key="1">
    <citation type="journal article" date="2022" name="Microbiol. Resour. Announc.">
        <title>Draft Genome Sequence of a Methanogenic Archaeon from West Spitsbergen Permafrost.</title>
        <authorList>
            <person name="Trubitsyn V."/>
            <person name="Rivkina E."/>
            <person name="Shcherbakova V."/>
        </authorList>
    </citation>
    <scope>NUCLEOTIDE SEQUENCE [LARGE SCALE GENOMIC DNA]</scope>
    <source>
        <strain evidence="5">VT</strain>
    </source>
</reference>
<dbReference type="GO" id="GO:0140282">
    <property type="term" value="F:carbon-nitrogen ligase activity on lipid II"/>
    <property type="evidence" value="ECO:0007669"/>
    <property type="project" value="UniProtKB-UniRule"/>
</dbReference>
<keyword evidence="1 2" id="KW-0315">Glutamine amidotransferase</keyword>
<dbReference type="InterPro" id="IPR033949">
    <property type="entry name" value="CobQ_GATase1"/>
</dbReference>
<keyword evidence="2" id="KW-0133">Cell shape</keyword>
<evidence type="ECO:0000256" key="2">
    <source>
        <dbReference type="HAMAP-Rule" id="MF_02213"/>
    </source>
</evidence>
<feature type="binding site" evidence="2">
    <location>
        <position position="127"/>
    </location>
    <ligand>
        <name>substrate</name>
    </ligand>
</feature>
<keyword evidence="2" id="KW-0378">Hydrolase</keyword>
<comment type="catalytic activity">
    <reaction evidence="2">
        <text>L-glutamine + H2O = L-glutamate + NH4(+)</text>
        <dbReference type="Rhea" id="RHEA:15889"/>
        <dbReference type="ChEBI" id="CHEBI:15377"/>
        <dbReference type="ChEBI" id="CHEBI:28938"/>
        <dbReference type="ChEBI" id="CHEBI:29985"/>
        <dbReference type="ChEBI" id="CHEBI:58359"/>
        <dbReference type="EC" id="3.5.1.2"/>
    </reaction>
</comment>
<evidence type="ECO:0000256" key="1">
    <source>
        <dbReference type="ARBA" id="ARBA00022962"/>
    </source>
</evidence>
<dbReference type="GO" id="GO:0009236">
    <property type="term" value="P:cobalamin biosynthetic process"/>
    <property type="evidence" value="ECO:0007669"/>
    <property type="project" value="InterPro"/>
</dbReference>
<dbReference type="PANTHER" id="PTHR21343">
    <property type="entry name" value="DETHIOBIOTIN SYNTHETASE"/>
    <property type="match status" value="1"/>
</dbReference>
<comment type="function">
    <text evidence="2">The lipid II isoglutaminyl synthase complex catalyzes the formation of alpha-D-isoglutamine in the cell wall lipid II stem peptide. The GatD subunit catalyzes the hydrolysis of glutamine to glutamate and ammonia. The resulting ammonia molecule is channeled to the active site of MurT.</text>
</comment>
<evidence type="ECO:0000313" key="4">
    <source>
        <dbReference type="EMBL" id="MBZ2165385.1"/>
    </source>
</evidence>
<comment type="similarity">
    <text evidence="2">Belongs to the CobB/CobQ family. GatD subfamily.</text>
</comment>
<dbReference type="InterPro" id="IPR011698">
    <property type="entry name" value="GATase_3"/>
</dbReference>
<dbReference type="SUPFAM" id="SSF52317">
    <property type="entry name" value="Class I glutamine amidotransferase-like"/>
    <property type="match status" value="1"/>
</dbReference>
<keyword evidence="2" id="KW-0961">Cell wall biogenesis/degradation</keyword>
<dbReference type="HAMAP" id="MF_02213">
    <property type="entry name" value="Lipid_II_synth_GatD"/>
    <property type="match status" value="1"/>
</dbReference>